<accession>A6NV76</accession>
<evidence type="ECO:0000313" key="2">
    <source>
        <dbReference type="Proteomes" id="UP000003639"/>
    </source>
</evidence>
<dbReference type="STRING" id="411467.BACCAP_02112"/>
<comment type="caution">
    <text evidence="1">The sequence shown here is derived from an EMBL/GenBank/DDBJ whole genome shotgun (WGS) entry which is preliminary data.</text>
</comment>
<dbReference type="Proteomes" id="UP000003639">
    <property type="component" value="Unassembled WGS sequence"/>
</dbReference>
<reference evidence="1 2" key="2">
    <citation type="submission" date="2007-06" db="EMBL/GenBank/DDBJ databases">
        <title>Draft genome sequence of Pseudoflavonifractor capillosus ATCC 29799.</title>
        <authorList>
            <person name="Sudarsanam P."/>
            <person name="Ley R."/>
            <person name="Guruge J."/>
            <person name="Turnbaugh P.J."/>
            <person name="Mahowald M."/>
            <person name="Liep D."/>
            <person name="Gordon J."/>
        </authorList>
    </citation>
    <scope>NUCLEOTIDE SEQUENCE [LARGE SCALE GENOMIC DNA]</scope>
    <source>
        <strain evidence="1 2">ATCC 29799</strain>
    </source>
</reference>
<proteinExistence type="predicted"/>
<dbReference type="EMBL" id="AAXG02000012">
    <property type="protein sequence ID" value="EDN00278.1"/>
    <property type="molecule type" value="Genomic_DNA"/>
</dbReference>
<sequence length="55" mass="6425">MTRRRLLSAIILRPRAGREPKKELCICDCLQMRGFFYTEELTSIFACQLSFSARP</sequence>
<gene>
    <name evidence="1" type="ORF">BACCAP_02112</name>
</gene>
<organism evidence="1 2">
    <name type="scientific">Pseudoflavonifractor capillosus ATCC 29799</name>
    <dbReference type="NCBI Taxonomy" id="411467"/>
    <lineage>
        <taxon>Bacteria</taxon>
        <taxon>Bacillati</taxon>
        <taxon>Bacillota</taxon>
        <taxon>Clostridia</taxon>
        <taxon>Eubacteriales</taxon>
        <taxon>Oscillospiraceae</taxon>
        <taxon>Pseudoflavonifractor</taxon>
    </lineage>
</organism>
<evidence type="ECO:0000313" key="1">
    <source>
        <dbReference type="EMBL" id="EDN00278.1"/>
    </source>
</evidence>
<reference evidence="1 2" key="1">
    <citation type="submission" date="2007-04" db="EMBL/GenBank/DDBJ databases">
        <authorList>
            <person name="Fulton L."/>
            <person name="Clifton S."/>
            <person name="Fulton B."/>
            <person name="Xu J."/>
            <person name="Minx P."/>
            <person name="Pepin K.H."/>
            <person name="Johnson M."/>
            <person name="Thiruvilangam P."/>
            <person name="Bhonagiri V."/>
            <person name="Nash W.E."/>
            <person name="Mardis E.R."/>
            <person name="Wilson R.K."/>
        </authorList>
    </citation>
    <scope>NUCLEOTIDE SEQUENCE [LARGE SCALE GENOMIC DNA]</scope>
    <source>
        <strain evidence="1 2">ATCC 29799</strain>
    </source>
</reference>
<keyword evidence="2" id="KW-1185">Reference proteome</keyword>
<name>A6NV76_9FIRM</name>
<protein>
    <submittedName>
        <fullName evidence="1">Uncharacterized protein</fullName>
    </submittedName>
</protein>
<dbReference type="AlphaFoldDB" id="A6NV76"/>